<dbReference type="EMBL" id="JBHUJB010000009">
    <property type="protein sequence ID" value="MFD2157552.1"/>
    <property type="molecule type" value="Genomic_DNA"/>
</dbReference>
<keyword evidence="1" id="KW-0472">Membrane</keyword>
<organism evidence="2 3">
    <name type="scientific">Rubritalea tangerina</name>
    <dbReference type="NCBI Taxonomy" id="430798"/>
    <lineage>
        <taxon>Bacteria</taxon>
        <taxon>Pseudomonadati</taxon>
        <taxon>Verrucomicrobiota</taxon>
        <taxon>Verrucomicrobiia</taxon>
        <taxon>Verrucomicrobiales</taxon>
        <taxon>Rubritaleaceae</taxon>
        <taxon>Rubritalea</taxon>
    </lineage>
</organism>
<dbReference type="RefSeq" id="WP_377090027.1">
    <property type="nucleotide sequence ID" value="NZ_JBHSJL010000014.1"/>
</dbReference>
<feature type="transmembrane region" description="Helical" evidence="1">
    <location>
        <begin position="243"/>
        <end position="264"/>
    </location>
</feature>
<keyword evidence="1" id="KW-0812">Transmembrane</keyword>
<proteinExistence type="predicted"/>
<accession>A0ABW4Z7C7</accession>
<feature type="transmembrane region" description="Helical" evidence="1">
    <location>
        <begin position="39"/>
        <end position="58"/>
    </location>
</feature>
<reference evidence="3" key="1">
    <citation type="journal article" date="2019" name="Int. J. Syst. Evol. Microbiol.">
        <title>The Global Catalogue of Microorganisms (GCM) 10K type strain sequencing project: providing services to taxonomists for standard genome sequencing and annotation.</title>
        <authorList>
            <consortium name="The Broad Institute Genomics Platform"/>
            <consortium name="The Broad Institute Genome Sequencing Center for Infectious Disease"/>
            <person name="Wu L."/>
            <person name="Ma J."/>
        </authorList>
    </citation>
    <scope>NUCLEOTIDE SEQUENCE [LARGE SCALE GENOMIC DNA]</scope>
    <source>
        <strain evidence="3">CCUG 57942</strain>
    </source>
</reference>
<keyword evidence="1" id="KW-1133">Transmembrane helix</keyword>
<protein>
    <submittedName>
        <fullName evidence="2">PepSY domain-containing protein</fullName>
    </submittedName>
</protein>
<gene>
    <name evidence="2" type="ORF">ACFSW8_01425</name>
</gene>
<dbReference type="InterPro" id="IPR005625">
    <property type="entry name" value="PepSY-ass_TM"/>
</dbReference>
<keyword evidence="3" id="KW-1185">Reference proteome</keyword>
<dbReference type="Pfam" id="PF03929">
    <property type="entry name" value="PepSY_TM"/>
    <property type="match status" value="1"/>
</dbReference>
<evidence type="ECO:0000313" key="3">
    <source>
        <dbReference type="Proteomes" id="UP001597389"/>
    </source>
</evidence>
<dbReference type="Proteomes" id="UP001597389">
    <property type="component" value="Unassembled WGS sequence"/>
</dbReference>
<sequence>MPETSQDSQVPFTAGCSPVCDVVRRPKRRKRRSRPWHRMLGLLATLPLVWVLVTGFFLNHSEDFGLDQKHTTSPWLMKAYGMMPEGEPRSIALDSQQLVEWDGLVFLDGAIVEQAGRFVGGASGREATVVVFEESVVLFDLDGRVIETLDELSLPGLPLTGVGQVGEQVVVRNADGWHSADADWIEWTSVEGGSEVKERTMGLLDDAESRQDMIGLWNGGGVSYYRLVLDLHAGNFLGDFAKYFYDLVILCTLWLIGTGLVLQYRASKRSKVKP</sequence>
<name>A0ABW4Z7C7_9BACT</name>
<evidence type="ECO:0000256" key="1">
    <source>
        <dbReference type="SAM" id="Phobius"/>
    </source>
</evidence>
<evidence type="ECO:0000313" key="2">
    <source>
        <dbReference type="EMBL" id="MFD2157552.1"/>
    </source>
</evidence>
<comment type="caution">
    <text evidence="2">The sequence shown here is derived from an EMBL/GenBank/DDBJ whole genome shotgun (WGS) entry which is preliminary data.</text>
</comment>